<dbReference type="NCBIfam" id="TIGR02532">
    <property type="entry name" value="IV_pilin_GFxxxE"/>
    <property type="match status" value="1"/>
</dbReference>
<dbReference type="Proteomes" id="UP001501690">
    <property type="component" value="Unassembled WGS sequence"/>
</dbReference>
<keyword evidence="3" id="KW-1185">Reference proteome</keyword>
<keyword evidence="1" id="KW-0812">Transmembrane</keyword>
<dbReference type="RefSeq" id="WP_344072142.1">
    <property type="nucleotide sequence ID" value="NZ_BAAAPL010000002.1"/>
</dbReference>
<proteinExistence type="predicted"/>
<protein>
    <recommendedName>
        <fullName evidence="4">Prepilin-type N-terminal cleavage/methylation domain-containing protein</fullName>
    </recommendedName>
</protein>
<name>A0ABP4UGI4_9MICO</name>
<feature type="transmembrane region" description="Helical" evidence="1">
    <location>
        <begin position="12"/>
        <end position="37"/>
    </location>
</feature>
<keyword evidence="1" id="KW-1133">Transmembrane helix</keyword>
<evidence type="ECO:0000256" key="1">
    <source>
        <dbReference type="SAM" id="Phobius"/>
    </source>
</evidence>
<evidence type="ECO:0000313" key="3">
    <source>
        <dbReference type="Proteomes" id="UP001501690"/>
    </source>
</evidence>
<dbReference type="Pfam" id="PF07963">
    <property type="entry name" value="N_methyl"/>
    <property type="match status" value="1"/>
</dbReference>
<keyword evidence="1" id="KW-0472">Membrane</keyword>
<evidence type="ECO:0008006" key="4">
    <source>
        <dbReference type="Google" id="ProtNLM"/>
    </source>
</evidence>
<evidence type="ECO:0000313" key="2">
    <source>
        <dbReference type="EMBL" id="GAA1702064.1"/>
    </source>
</evidence>
<gene>
    <name evidence="2" type="ORF">GCM10009808_20020</name>
</gene>
<dbReference type="InterPro" id="IPR012902">
    <property type="entry name" value="N_methyl_site"/>
</dbReference>
<comment type="caution">
    <text evidence="2">The sequence shown here is derived from an EMBL/GenBank/DDBJ whole genome shotgun (WGS) entry which is preliminary data.</text>
</comment>
<reference evidence="3" key="1">
    <citation type="journal article" date="2019" name="Int. J. Syst. Evol. Microbiol.">
        <title>The Global Catalogue of Microorganisms (GCM) 10K type strain sequencing project: providing services to taxonomists for standard genome sequencing and annotation.</title>
        <authorList>
            <consortium name="The Broad Institute Genomics Platform"/>
            <consortium name="The Broad Institute Genome Sequencing Center for Infectious Disease"/>
            <person name="Wu L."/>
            <person name="Ma J."/>
        </authorList>
    </citation>
    <scope>NUCLEOTIDE SEQUENCE [LARGE SCALE GENOMIC DNA]</scope>
    <source>
        <strain evidence="3">JCM 15577</strain>
    </source>
</reference>
<organism evidence="2 3">
    <name type="scientific">Microbacterium sediminicola</name>
    <dbReference type="NCBI Taxonomy" id="415210"/>
    <lineage>
        <taxon>Bacteria</taxon>
        <taxon>Bacillati</taxon>
        <taxon>Actinomycetota</taxon>
        <taxon>Actinomycetes</taxon>
        <taxon>Micrococcales</taxon>
        <taxon>Microbacteriaceae</taxon>
        <taxon>Microbacterium</taxon>
    </lineage>
</organism>
<accession>A0ABP4UGI4</accession>
<sequence length="147" mass="15018">MNSSRTSDLDEGFGLVEVVVSMMLFAILAMAILPLALRATLLSGENRDAVGANALASGTLAEIRGTFPDEGANSCTAVTGIEATRVADTADTGLVVDTSVESCPGVYPAALTVTVDIRDEATPSLDDDGNPTDALVTMSTKIVVTAP</sequence>
<dbReference type="EMBL" id="BAAAPL010000002">
    <property type="protein sequence ID" value="GAA1702064.1"/>
    <property type="molecule type" value="Genomic_DNA"/>
</dbReference>